<accession>A0A3T0ECR5</accession>
<reference evidence="1 2" key="1">
    <citation type="submission" date="2016-12" db="EMBL/GenBank/DDBJ databases">
        <title>The genome of dimorphic prosthecate Glycocaulis alkaliphilus 6b-8t, isolated from crude oil dictates its adaptability in petroleum environments.</title>
        <authorList>
            <person name="Wu X.-L."/>
            <person name="Geng S."/>
        </authorList>
    </citation>
    <scope>NUCLEOTIDE SEQUENCE [LARGE SCALE GENOMIC DNA]</scope>
    <source>
        <strain evidence="1 2">6B-8</strain>
    </source>
</reference>
<evidence type="ECO:0000313" key="2">
    <source>
        <dbReference type="Proteomes" id="UP000286954"/>
    </source>
</evidence>
<organism evidence="1 2">
    <name type="scientific">Glycocaulis alkaliphilus</name>
    <dbReference type="NCBI Taxonomy" id="1434191"/>
    <lineage>
        <taxon>Bacteria</taxon>
        <taxon>Pseudomonadati</taxon>
        <taxon>Pseudomonadota</taxon>
        <taxon>Alphaproteobacteria</taxon>
        <taxon>Maricaulales</taxon>
        <taxon>Maricaulaceae</taxon>
        <taxon>Glycocaulis</taxon>
    </lineage>
</organism>
<dbReference type="OrthoDB" id="7631211at2"/>
<proteinExistence type="predicted"/>
<dbReference type="EMBL" id="CP018911">
    <property type="protein sequence ID" value="AZU05063.1"/>
    <property type="molecule type" value="Genomic_DNA"/>
</dbReference>
<dbReference type="AlphaFoldDB" id="A0A3T0ECR5"/>
<dbReference type="RefSeq" id="WP_127568537.1">
    <property type="nucleotide sequence ID" value="NZ_BMFB01000001.1"/>
</dbReference>
<name>A0A3T0ECR5_9PROT</name>
<evidence type="ECO:0000313" key="1">
    <source>
        <dbReference type="EMBL" id="AZU05063.1"/>
    </source>
</evidence>
<keyword evidence="2" id="KW-1185">Reference proteome</keyword>
<protein>
    <submittedName>
        <fullName evidence="1">Uncharacterized protein</fullName>
    </submittedName>
</protein>
<dbReference type="KEGG" id="gak:X907_2551"/>
<gene>
    <name evidence="1" type="ORF">X907_2551</name>
</gene>
<dbReference type="Proteomes" id="UP000286954">
    <property type="component" value="Chromosome"/>
</dbReference>
<sequence>MDDSPLAILAILAVSALAVGALIVFNRLIGGWQDVRFEDASLPSQRLEEDVVGFRAGEGVIAADGLAALVMEEGEARLGLVLARSSRCVTRVVRPGEIARLEADGARFHIHFNDFTLPRVTIDLDDASAQGWGERMRRFVRQSDTQMQGEGHARTS</sequence>